<proteinExistence type="predicted"/>
<protein>
    <recommendedName>
        <fullName evidence="9">Glycosyltransferase</fullName>
    </recommendedName>
</protein>
<dbReference type="InterPro" id="IPR050321">
    <property type="entry name" value="Glycosyltr_2/OpgH_subfam"/>
</dbReference>
<dbReference type="AlphaFoldDB" id="A0AAW1SH58"/>
<dbReference type="GO" id="GO:0016020">
    <property type="term" value="C:membrane"/>
    <property type="evidence" value="ECO:0007669"/>
    <property type="project" value="UniProtKB-SubCell"/>
</dbReference>
<dbReference type="Proteomes" id="UP001438707">
    <property type="component" value="Unassembled WGS sequence"/>
</dbReference>
<comment type="subcellular location">
    <subcellularLocation>
        <location evidence="1">Membrane</location>
        <topology evidence="1">Multi-pass membrane protein</topology>
    </subcellularLocation>
</comment>
<sequence length="204" mass="22365">MITTRAPSEEFAVLQETLRGMLGQDLPYEYHVWLADEKPTAEVLSWCFDNGDKFGYEHYDVVSQFDADHIPSSSYLRTALPAFSDGSVGYVAAPSVNSRGADESWATRARLQFEAYFHGPGQASLSPGWMPSCIGSHYLVRTEHLLKSGGIGPELDEDFSTSYLLTTNGHPGLFSINTAAVGEGPATFEDCMKQVFPNVPLCEV</sequence>
<keyword evidence="3" id="KW-0808">Transferase</keyword>
<evidence type="ECO:0000256" key="3">
    <source>
        <dbReference type="ARBA" id="ARBA00022679"/>
    </source>
</evidence>
<evidence type="ECO:0000256" key="1">
    <source>
        <dbReference type="ARBA" id="ARBA00004141"/>
    </source>
</evidence>
<accession>A0AAW1SH58</accession>
<dbReference type="PANTHER" id="PTHR43867">
    <property type="entry name" value="CELLULOSE SYNTHASE CATALYTIC SUBUNIT A [UDP-FORMING]"/>
    <property type="match status" value="1"/>
</dbReference>
<keyword evidence="8" id="KW-1185">Reference proteome</keyword>
<reference evidence="7 8" key="1">
    <citation type="journal article" date="2024" name="Nat. Commun.">
        <title>Phylogenomics reveals the evolutionary origins of lichenization in chlorophyte algae.</title>
        <authorList>
            <person name="Puginier C."/>
            <person name="Libourel C."/>
            <person name="Otte J."/>
            <person name="Skaloud P."/>
            <person name="Haon M."/>
            <person name="Grisel S."/>
            <person name="Petersen M."/>
            <person name="Berrin J.G."/>
            <person name="Delaux P.M."/>
            <person name="Dal Grande F."/>
            <person name="Keller J."/>
        </authorList>
    </citation>
    <scope>NUCLEOTIDE SEQUENCE [LARGE SCALE GENOMIC DNA]</scope>
    <source>
        <strain evidence="7 8">SAG 2145</strain>
    </source>
</reference>
<keyword evidence="6" id="KW-0472">Membrane</keyword>
<gene>
    <name evidence="7" type="ORF">WJX74_009213</name>
</gene>
<evidence type="ECO:0000256" key="4">
    <source>
        <dbReference type="ARBA" id="ARBA00022692"/>
    </source>
</evidence>
<comment type="caution">
    <text evidence="7">The sequence shown here is derived from an EMBL/GenBank/DDBJ whole genome shotgun (WGS) entry which is preliminary data.</text>
</comment>
<dbReference type="Gene3D" id="3.90.550.10">
    <property type="entry name" value="Spore Coat Polysaccharide Biosynthesis Protein SpsA, Chain A"/>
    <property type="match status" value="1"/>
</dbReference>
<keyword evidence="2" id="KW-0328">Glycosyltransferase</keyword>
<evidence type="ECO:0000256" key="6">
    <source>
        <dbReference type="ARBA" id="ARBA00023136"/>
    </source>
</evidence>
<evidence type="ECO:0008006" key="9">
    <source>
        <dbReference type="Google" id="ProtNLM"/>
    </source>
</evidence>
<name>A0AAW1SH58_9CHLO</name>
<organism evidence="7 8">
    <name type="scientific">Apatococcus lobatus</name>
    <dbReference type="NCBI Taxonomy" id="904363"/>
    <lineage>
        <taxon>Eukaryota</taxon>
        <taxon>Viridiplantae</taxon>
        <taxon>Chlorophyta</taxon>
        <taxon>core chlorophytes</taxon>
        <taxon>Trebouxiophyceae</taxon>
        <taxon>Chlorellales</taxon>
        <taxon>Chlorellaceae</taxon>
        <taxon>Apatococcus</taxon>
    </lineage>
</organism>
<dbReference type="SUPFAM" id="SSF53448">
    <property type="entry name" value="Nucleotide-diphospho-sugar transferases"/>
    <property type="match status" value="1"/>
</dbReference>
<evidence type="ECO:0000313" key="7">
    <source>
        <dbReference type="EMBL" id="KAK9844976.1"/>
    </source>
</evidence>
<evidence type="ECO:0000313" key="8">
    <source>
        <dbReference type="Proteomes" id="UP001438707"/>
    </source>
</evidence>
<dbReference type="EMBL" id="JALJOS010000001">
    <property type="protein sequence ID" value="KAK9844976.1"/>
    <property type="molecule type" value="Genomic_DNA"/>
</dbReference>
<dbReference type="InterPro" id="IPR029044">
    <property type="entry name" value="Nucleotide-diphossugar_trans"/>
</dbReference>
<evidence type="ECO:0000256" key="2">
    <source>
        <dbReference type="ARBA" id="ARBA00022676"/>
    </source>
</evidence>
<dbReference type="PANTHER" id="PTHR43867:SF2">
    <property type="entry name" value="CELLULOSE SYNTHASE CATALYTIC SUBUNIT A [UDP-FORMING]"/>
    <property type="match status" value="1"/>
</dbReference>
<evidence type="ECO:0000256" key="5">
    <source>
        <dbReference type="ARBA" id="ARBA00022989"/>
    </source>
</evidence>
<keyword evidence="5" id="KW-1133">Transmembrane helix</keyword>
<dbReference type="GO" id="GO:0016757">
    <property type="term" value="F:glycosyltransferase activity"/>
    <property type="evidence" value="ECO:0007669"/>
    <property type="project" value="UniProtKB-KW"/>
</dbReference>
<keyword evidence="4" id="KW-0812">Transmembrane</keyword>